<accession>A0AAN7T3M4</accession>
<dbReference type="EMBL" id="JAVRRJ010000002">
    <property type="protein sequence ID" value="KAK5088434.1"/>
    <property type="molecule type" value="Genomic_DNA"/>
</dbReference>
<keyword evidence="3" id="KW-1185">Reference proteome</keyword>
<comment type="caution">
    <text evidence="2">The sequence shown here is derived from an EMBL/GenBank/DDBJ whole genome shotgun (WGS) entry which is preliminary data.</text>
</comment>
<dbReference type="Proteomes" id="UP001309876">
    <property type="component" value="Unassembled WGS sequence"/>
</dbReference>
<feature type="binding site" evidence="1">
    <location>
        <position position="45"/>
    </location>
    <ligand>
        <name>ATP</name>
        <dbReference type="ChEBI" id="CHEBI:30616"/>
    </ligand>
</feature>
<evidence type="ECO:0000256" key="1">
    <source>
        <dbReference type="PROSITE-ProRule" id="PRU10141"/>
    </source>
</evidence>
<dbReference type="EC" id="2.7.11.1" evidence="2"/>
<keyword evidence="2" id="KW-0418">Kinase</keyword>
<dbReference type="InterPro" id="IPR011009">
    <property type="entry name" value="Kinase-like_dom_sf"/>
</dbReference>
<dbReference type="GO" id="GO:0005524">
    <property type="term" value="F:ATP binding"/>
    <property type="evidence" value="ECO:0007669"/>
    <property type="project" value="UniProtKB-UniRule"/>
</dbReference>
<dbReference type="Gene3D" id="1.10.510.10">
    <property type="entry name" value="Transferase(Phosphotransferase) domain 1"/>
    <property type="match status" value="1"/>
</dbReference>
<keyword evidence="1" id="KW-0067">ATP-binding</keyword>
<keyword evidence="1" id="KW-0547">Nucleotide-binding</keyword>
<evidence type="ECO:0000313" key="3">
    <source>
        <dbReference type="Proteomes" id="UP001309876"/>
    </source>
</evidence>
<proteinExistence type="predicted"/>
<evidence type="ECO:0000313" key="2">
    <source>
        <dbReference type="EMBL" id="KAK5088434.1"/>
    </source>
</evidence>
<organism evidence="2 3">
    <name type="scientific">Lithohypha guttulata</name>
    <dbReference type="NCBI Taxonomy" id="1690604"/>
    <lineage>
        <taxon>Eukaryota</taxon>
        <taxon>Fungi</taxon>
        <taxon>Dikarya</taxon>
        <taxon>Ascomycota</taxon>
        <taxon>Pezizomycotina</taxon>
        <taxon>Eurotiomycetes</taxon>
        <taxon>Chaetothyriomycetidae</taxon>
        <taxon>Chaetothyriales</taxon>
        <taxon>Trichomeriaceae</taxon>
        <taxon>Lithohypha</taxon>
    </lineage>
</organism>
<dbReference type="AlphaFoldDB" id="A0AAN7T3M4"/>
<dbReference type="GO" id="GO:0004674">
    <property type="term" value="F:protein serine/threonine kinase activity"/>
    <property type="evidence" value="ECO:0007669"/>
    <property type="project" value="UniProtKB-EC"/>
</dbReference>
<dbReference type="PROSITE" id="PS00107">
    <property type="entry name" value="PROTEIN_KINASE_ATP"/>
    <property type="match status" value="1"/>
</dbReference>
<sequence length="341" mass="39325">MRSDYTRVYDVQFGGFVHVAKLGEGLYGCAILVRSLRDGKLYVRKEDLDCVPADGHRSNVIDSDEVRNAMHVGRLIDVPECKGWIRYADQRRNLSFGVSYWEYYFAGTLCDAPKRSMARNIMFPESWIFHWLSCMLDTILNAHIAGVTHRDAHMNNWFLTRKRDEEIPSIGLGDWGCSQVCDRLSGEEWFRFCRKDFVSVAAGIFEVFAEQPHSSRVRGLIKDIVRSLEHYQRPADFAELHKAMDYYPREACKAANTRERPTRAQEGLIPRQSKYEDNIYCPSSDSRAAYRAGEAQSKKFEVAKVEGRELKIHGAINSHFVAQRNGGWRQNPSSRPLFRIR</sequence>
<keyword evidence="2" id="KW-0808">Transferase</keyword>
<reference evidence="2 3" key="1">
    <citation type="submission" date="2023-08" db="EMBL/GenBank/DDBJ databases">
        <title>Black Yeasts Isolated from many extreme environments.</title>
        <authorList>
            <person name="Coleine C."/>
            <person name="Stajich J.E."/>
            <person name="Selbmann L."/>
        </authorList>
    </citation>
    <scope>NUCLEOTIDE SEQUENCE [LARGE SCALE GENOMIC DNA]</scope>
    <source>
        <strain evidence="2 3">CCFEE 5910</strain>
    </source>
</reference>
<protein>
    <submittedName>
        <fullName evidence="2">Serine/threonine-protein kinase Nek1</fullName>
        <ecNumber evidence="2">2.7.11.1</ecNumber>
    </submittedName>
</protein>
<dbReference type="SUPFAM" id="SSF56112">
    <property type="entry name" value="Protein kinase-like (PK-like)"/>
    <property type="match status" value="1"/>
</dbReference>
<dbReference type="InterPro" id="IPR017441">
    <property type="entry name" value="Protein_kinase_ATP_BS"/>
</dbReference>
<name>A0AAN7T3M4_9EURO</name>
<gene>
    <name evidence="2" type="primary">NEK1</name>
    <name evidence="2" type="ORF">LTR05_002652</name>
</gene>
<dbReference type="Gene3D" id="3.30.200.20">
    <property type="entry name" value="Phosphorylase Kinase, domain 1"/>
    <property type="match status" value="1"/>
</dbReference>